<comment type="caution">
    <text evidence="1">The sequence shown here is derived from an EMBL/GenBank/DDBJ whole genome shotgun (WGS) entry which is preliminary data.</text>
</comment>
<name>F3L612_9GAMM</name>
<gene>
    <name evidence="1" type="ORF">IMCC3088_649</name>
</gene>
<evidence type="ECO:0000313" key="2">
    <source>
        <dbReference type="Proteomes" id="UP000005615"/>
    </source>
</evidence>
<dbReference type="Proteomes" id="UP000005615">
    <property type="component" value="Unassembled WGS sequence"/>
</dbReference>
<evidence type="ECO:0000313" key="1">
    <source>
        <dbReference type="EMBL" id="EGG28236.1"/>
    </source>
</evidence>
<dbReference type="EMBL" id="AEIG01000146">
    <property type="protein sequence ID" value="EGG28236.1"/>
    <property type="molecule type" value="Genomic_DNA"/>
</dbReference>
<accession>F3L612</accession>
<proteinExistence type="predicted"/>
<dbReference type="AlphaFoldDB" id="F3L612"/>
<organism evidence="1 2">
    <name type="scientific">Aequoribacter fuscus</name>
    <dbReference type="NCBI Taxonomy" id="2518989"/>
    <lineage>
        <taxon>Bacteria</taxon>
        <taxon>Pseudomonadati</taxon>
        <taxon>Pseudomonadota</taxon>
        <taxon>Gammaproteobacteria</taxon>
        <taxon>Cellvibrionales</taxon>
        <taxon>Halieaceae</taxon>
        <taxon>Aequoribacter</taxon>
    </lineage>
</organism>
<reference evidence="1 2" key="1">
    <citation type="journal article" date="2011" name="J. Bacteriol.">
        <title>Genome sequence of strain IMCC3088, a proteorhodopsin-containing marine bacterium belonging to the OM60/NOR5 clade.</title>
        <authorList>
            <person name="Jang Y."/>
            <person name="Oh H.M."/>
            <person name="Kang I."/>
            <person name="Lee K."/>
            <person name="Yang S.J."/>
            <person name="Cho J.C."/>
        </authorList>
    </citation>
    <scope>NUCLEOTIDE SEQUENCE [LARGE SCALE GENOMIC DNA]</scope>
    <source>
        <strain evidence="1 2">IMCC3088</strain>
    </source>
</reference>
<sequence length="48" mass="5089">MNVEGSAGPLVRTNGHYPQTQATSGLAFSIRARRFGVLSAFHSIQGSL</sequence>
<keyword evidence="2" id="KW-1185">Reference proteome</keyword>
<protein>
    <submittedName>
        <fullName evidence="1">Uncharacterized protein</fullName>
    </submittedName>
</protein>